<evidence type="ECO:0000313" key="1">
    <source>
        <dbReference type="EMBL" id="BAQ16071.1"/>
    </source>
</evidence>
<organism evidence="1 2">
    <name type="scientific">Methyloceanibacter caenitepidi</name>
    <dbReference type="NCBI Taxonomy" id="1384459"/>
    <lineage>
        <taxon>Bacteria</taxon>
        <taxon>Pseudomonadati</taxon>
        <taxon>Pseudomonadota</taxon>
        <taxon>Alphaproteobacteria</taxon>
        <taxon>Hyphomicrobiales</taxon>
        <taxon>Hyphomicrobiaceae</taxon>
        <taxon>Methyloceanibacter</taxon>
    </lineage>
</organism>
<dbReference type="HOGENOM" id="CLU_2735364_0_0_5"/>
<dbReference type="KEGG" id="mcg:GL4_0608"/>
<dbReference type="AlphaFoldDB" id="A0A0A8K007"/>
<gene>
    <name evidence="1" type="ORF">GL4_0608</name>
</gene>
<dbReference type="EMBL" id="AP014648">
    <property type="protein sequence ID" value="BAQ16071.1"/>
    <property type="molecule type" value="Genomic_DNA"/>
</dbReference>
<keyword evidence="2" id="KW-1185">Reference proteome</keyword>
<dbReference type="RefSeq" id="WP_045364375.1">
    <property type="nucleotide sequence ID" value="NZ_AP014648.1"/>
</dbReference>
<sequence length="71" mass="8177">MARKKNVNWDLPDKNSWDAANLALLMDIRDELQKLNALLACRNFTDIPTILRGIRTNTAKPRKKTVRKATK</sequence>
<reference evidence="1 2" key="1">
    <citation type="submission" date="2014-09" db="EMBL/GenBank/DDBJ databases">
        <title>Genome sequencing of Methyloceanibacter caenitepidi Gela4.</title>
        <authorList>
            <person name="Takeuchi M."/>
            <person name="Susumu S."/>
            <person name="Kamagata Y."/>
            <person name="Oshima K."/>
            <person name="Hattori M."/>
            <person name="Iwasaki W."/>
        </authorList>
    </citation>
    <scope>NUCLEOTIDE SEQUENCE [LARGE SCALE GENOMIC DNA]</scope>
    <source>
        <strain evidence="1 2">Gela4</strain>
    </source>
</reference>
<accession>A0A0A8K007</accession>
<proteinExistence type="predicted"/>
<evidence type="ECO:0000313" key="2">
    <source>
        <dbReference type="Proteomes" id="UP000031643"/>
    </source>
</evidence>
<protein>
    <submittedName>
        <fullName evidence="1">Uncharacterized protein</fullName>
    </submittedName>
</protein>
<name>A0A0A8K007_9HYPH</name>
<dbReference type="Proteomes" id="UP000031643">
    <property type="component" value="Chromosome"/>
</dbReference>
<dbReference type="STRING" id="1384459.GL4_0608"/>